<name>A0ACC3T6F5_LIPKO</name>
<evidence type="ECO:0000313" key="1">
    <source>
        <dbReference type="EMBL" id="KAK9239196.1"/>
    </source>
</evidence>
<dbReference type="EMBL" id="MU971348">
    <property type="protein sequence ID" value="KAK9239196.1"/>
    <property type="molecule type" value="Genomic_DNA"/>
</dbReference>
<proteinExistence type="predicted"/>
<organism evidence="1 2">
    <name type="scientific">Lipomyces kononenkoae</name>
    <name type="common">Yeast</name>
    <dbReference type="NCBI Taxonomy" id="34357"/>
    <lineage>
        <taxon>Eukaryota</taxon>
        <taxon>Fungi</taxon>
        <taxon>Dikarya</taxon>
        <taxon>Ascomycota</taxon>
        <taxon>Saccharomycotina</taxon>
        <taxon>Lipomycetes</taxon>
        <taxon>Lipomycetales</taxon>
        <taxon>Lipomycetaceae</taxon>
        <taxon>Lipomyces</taxon>
    </lineage>
</organism>
<comment type="caution">
    <text evidence="1">The sequence shown here is derived from an EMBL/GenBank/DDBJ whole genome shotgun (WGS) entry which is preliminary data.</text>
</comment>
<reference evidence="2" key="1">
    <citation type="journal article" date="2024" name="Front. Bioeng. Biotechnol.">
        <title>Genome-scale model development and genomic sequencing of the oleaginous clade Lipomyces.</title>
        <authorList>
            <person name="Czajka J.J."/>
            <person name="Han Y."/>
            <person name="Kim J."/>
            <person name="Mondo S.J."/>
            <person name="Hofstad B.A."/>
            <person name="Robles A."/>
            <person name="Haridas S."/>
            <person name="Riley R."/>
            <person name="LaButti K."/>
            <person name="Pangilinan J."/>
            <person name="Andreopoulos W."/>
            <person name="Lipzen A."/>
            <person name="Yan J."/>
            <person name="Wang M."/>
            <person name="Ng V."/>
            <person name="Grigoriev I.V."/>
            <person name="Spatafora J.W."/>
            <person name="Magnuson J.K."/>
            <person name="Baker S.E."/>
            <person name="Pomraning K.R."/>
        </authorList>
    </citation>
    <scope>NUCLEOTIDE SEQUENCE [LARGE SCALE GENOMIC DNA]</scope>
    <source>
        <strain evidence="2">CBS 7786</strain>
    </source>
</reference>
<protein>
    <submittedName>
        <fullName evidence="1">CNH domain-containing protein</fullName>
    </submittedName>
</protein>
<dbReference type="Proteomes" id="UP001433508">
    <property type="component" value="Unassembled WGS sequence"/>
</dbReference>
<keyword evidence="2" id="KW-1185">Reference proteome</keyword>
<gene>
    <name evidence="1" type="ORF">V1525DRAFT_431064</name>
</gene>
<accession>A0ACC3T6F5</accession>
<sequence>MSWDGFNNRKYGNNFAADPPPGLPPRPPPHLLPVASPVTSNNHTNTNIPPPLPPKIPLNESSSPAKHIRMGSSSSPQPATDWNKSTRYGGITGQAVSMSRPAASVDGNPGPRNPSMHARRDMFNTSFRDDAQAVEYNTIPIFAPSPPQDEYCYDESSSHSLSHRDLSYDTRLEIEHKNGVVQLMPSRSLPAKPPSVPPPPPPQAGLLRGSPSRSGLPVPPPHDTQSLQTPPSKRYAPSTDQSPTTTATGSPTRQNRQNSVGPSFSGQMTTMPLNRSRTKPNTRPPSLANNEAMQSADYQSTTLQHVQRRPPTGRYQTPRSVSIPDNLSLSMEYPPKEARMKNEPAAPYVQADYFTSAWSPDINSVSVPLSPAGSGLRSGSKSPSRSPARSERMRSGSSSPTKSPVRGDLRSERSSTTHADVSSSFSTTFVSTAYTEPLDRSRDHTPLPKVYSPLNLLSNDVYYMNASEVGLPEEIYALDYSPVPPQHGVPFEDESDDHETGYSDRYSFDNRSYSQSPDAFSYSNSSEPRSPAESGVSSPPKPPLHLTPYGSIRYPEHADADPSRTTGLQKWSSWSSAGGVGTTNRSALNVGTQPVVRANTTGRVPLEADGNLRSQQRQVSHHLLQPQPQQQEEEEEEQQQEQEALDPQPRLQLQNDDHLYELLGYEDSHQDEYSDYPGMPEDELNFSDIPPTEPLQLRPTFNDNAAANIAEESRPQSPTESATSTHADTDAMIRLGLPTELPATSPNLSSQAQSEVIAQQGARQSTTHIKFGKQTLSSLDYKSCEQPWILSELYRWVRRVMAREANVMRENDLVELIRGLFTHWIPTLRSSTADENASAAIASFILQGVMDKPDAIHLRVPQQYEPEYIARLVAFSGVLTELAGRGCFSTLVHSDENNQTAWRCYSPKCSRTLRRLPKAVPEVSQDFLNASDWSAIIPTGVLRGLPKKEIIRQSVIFEIIQGEHKYLEEIRRFLANFRDKPVAKDLWAATEQLLKINTECLYGPLLVRQAANPIMNGIGDIFHEWLLTVQSAYELYASILEDAKRQYKLEAARDPAFEEFDKNYKIQSRDEYGAVWLRLIRYPLLLKRICDETEPPTYERQKLKQVLDKMNRVILAFQARYAEGQQRYALRDLEETIKFPDRRLEVNLHLNAKSRQLIHQGRIEVKVEGHTRHSRYLILLDNYLLIASVSTGPRPTFTIVHHPIPIDLLVLLSNNEAPGSSIFHIRPKSQSNLSGVIDNRSPIPPPADELKEKAQALLNVKEGGDTDKQYPVRIEHLGRKGARYTFYVASENDRREWCKSIESAKRGFAIRMQSFRAEPFALEVISDLAFGYSSEDKAPETPVRSTVGVVERALRDAEFDIGDAAKHPPHALINSRVNCAATFFPDDLGAHTSTNRTMSSYLPTSSRKPYALIGCDWGVYLSDGSSPRSWVPILSLTKVTQIQVLPDFGIAILLANKALVAFDLEALLAANPMEIAHVSPALHPSKRVEEWLMRRETVHQQIALTPHHISRHEFTGFSVGILRGRTIVAGYKKDSSILGSADDAVTKLRIFEPVAGKLRDFGEHDIQLDDDYVRLDRVLLMRKDINGTGRSLATMDITRETDSMVIQKQISGVTVLKNSIVLRSEKGFEAMPLPIRSTVHIPVQDSGYNDFMRKLPNSGKAKPLGIFRIGQQEFLLCYSTYCIFCDKHGQVSRSAYIKFECTARAVAFSEPYIVAFDLNFVEVRSVDSGEKKQIIIGADVRLLRTQIYNDDPDNERSGYVNVTGRTGNDIIFSIAHPEVSGRQLVMKLKLNNDVI</sequence>
<evidence type="ECO:0000313" key="2">
    <source>
        <dbReference type="Proteomes" id="UP001433508"/>
    </source>
</evidence>